<feature type="region of interest" description="Disordered" evidence="2">
    <location>
        <begin position="304"/>
        <end position="324"/>
    </location>
</feature>
<feature type="non-terminal residue" evidence="3">
    <location>
        <position position="756"/>
    </location>
</feature>
<accession>A0ABN7W5L1</accession>
<gene>
    <name evidence="3" type="ORF">GMARGA_LOCUS26917</name>
</gene>
<keyword evidence="1" id="KW-0175">Coiled coil</keyword>
<evidence type="ECO:0000313" key="3">
    <source>
        <dbReference type="EMBL" id="CAG8817903.1"/>
    </source>
</evidence>
<reference evidence="3 4" key="1">
    <citation type="submission" date="2021-06" db="EMBL/GenBank/DDBJ databases">
        <authorList>
            <person name="Kallberg Y."/>
            <person name="Tangrot J."/>
            <person name="Rosling A."/>
        </authorList>
    </citation>
    <scope>NUCLEOTIDE SEQUENCE [LARGE SCALE GENOMIC DNA]</scope>
    <source>
        <strain evidence="3 4">120-4 pot B 10/14</strain>
    </source>
</reference>
<feature type="non-terminal residue" evidence="3">
    <location>
        <position position="1"/>
    </location>
</feature>
<feature type="compositionally biased region" description="Polar residues" evidence="2">
    <location>
        <begin position="431"/>
        <end position="467"/>
    </location>
</feature>
<protein>
    <submittedName>
        <fullName evidence="3">22292_t:CDS:1</fullName>
    </submittedName>
</protein>
<feature type="coiled-coil region" evidence="1">
    <location>
        <begin position="340"/>
        <end position="416"/>
    </location>
</feature>
<feature type="region of interest" description="Disordered" evidence="2">
    <location>
        <begin position="423"/>
        <end position="467"/>
    </location>
</feature>
<evidence type="ECO:0000313" key="4">
    <source>
        <dbReference type="Proteomes" id="UP000789901"/>
    </source>
</evidence>
<proteinExistence type="predicted"/>
<dbReference type="Proteomes" id="UP000789901">
    <property type="component" value="Unassembled WGS sequence"/>
</dbReference>
<evidence type="ECO:0000256" key="2">
    <source>
        <dbReference type="SAM" id="MobiDB-lite"/>
    </source>
</evidence>
<keyword evidence="4" id="KW-1185">Reference proteome</keyword>
<feature type="compositionally biased region" description="Basic and acidic residues" evidence="2">
    <location>
        <begin position="311"/>
        <end position="324"/>
    </location>
</feature>
<sequence>KNELRDIIEEAVSFVNEAYLEILPEFEISYKTVCSLHDIGVVKISKKMPLDSNQIADNIKKLKGKLKQNKKSSLCQELFLSLRNVDILALIWKDFLANQIISNNSILVQQLMPQSQEDFMELKRKMTPHLPHQKYEESVVKSEKQLAEVTDRILDTLKDTWNNPVFSPEFAGFLSEGTYVNNIILPAIRAVLKGLPLEKSTFVSSSELQSSASADRRAQKEQYDAVKLWRELGTTIRLNVLIRDSADVHRYYHLRDAKIPIRQSNSIIVANFIEVLLILRNILVVNIDLLYNALIPRTPRKVEDSSIVSSPRREGEQKRTRKVNDELETRVSDSLLRELNSRLVTEIDKLRREKDSLISKNTELLARIVELEQTIKEDAKNTKLRDAELNTRIFELERSAKENEELRNRVAKLEQNQCIDTNTKSLDDETNSNNTSEQIISCNEKSNTSNSDIYQDSVTPTSPAETISFDSQSDLRRLEEKVENEFLDSKYRERIRKEIIQNIKKKKLWDQELFSTPENTIPKISIPPNKNVSIPEAKKSLLNKDLNIQDTKLSSSESKSFIISSSNQEQSNIFPKLKFPIIKKLNKLFSEKTECQKVIGVKNLHAHITEPSSSNNIEVNASPKEKEYQVLSVKINNPENRKNSKNNTLNLFPLKKMLSKEKRKEVINKLTTHFTDSSKLDLYFSINKKGEHQSDAYWVLSSHCPLCRENHTRISFDEVLEAYPENSKLIQELKTYCFTLPIPWNNALKFLNKSIA</sequence>
<evidence type="ECO:0000256" key="1">
    <source>
        <dbReference type="SAM" id="Coils"/>
    </source>
</evidence>
<dbReference type="EMBL" id="CAJVQB010032130">
    <property type="protein sequence ID" value="CAG8817903.1"/>
    <property type="molecule type" value="Genomic_DNA"/>
</dbReference>
<comment type="caution">
    <text evidence="3">The sequence shown here is derived from an EMBL/GenBank/DDBJ whole genome shotgun (WGS) entry which is preliminary data.</text>
</comment>
<organism evidence="3 4">
    <name type="scientific">Gigaspora margarita</name>
    <dbReference type="NCBI Taxonomy" id="4874"/>
    <lineage>
        <taxon>Eukaryota</taxon>
        <taxon>Fungi</taxon>
        <taxon>Fungi incertae sedis</taxon>
        <taxon>Mucoromycota</taxon>
        <taxon>Glomeromycotina</taxon>
        <taxon>Glomeromycetes</taxon>
        <taxon>Diversisporales</taxon>
        <taxon>Gigasporaceae</taxon>
        <taxon>Gigaspora</taxon>
    </lineage>
</organism>
<name>A0ABN7W5L1_GIGMA</name>